<feature type="domain" description="Acyl-CoA dehydrogenase/oxidase C-terminal" evidence="11">
    <location>
        <begin position="284"/>
        <end position="451"/>
    </location>
</feature>
<accession>A0A1N7ERU6</accession>
<evidence type="ECO:0000259" key="14">
    <source>
        <dbReference type="Pfam" id="PF12806"/>
    </source>
</evidence>
<keyword evidence="16" id="KW-1185">Reference proteome</keyword>
<comment type="catalytic activity">
    <reaction evidence="6">
        <text>3-(methylsulfanyl)propanoyl-CoA + oxidized [electron-transfer flavoprotein] + H(+) = 3-(methylsulfanyl)acryloyl-CoA + reduced [electron-transfer flavoprotein]</text>
        <dbReference type="Rhea" id="RHEA:52612"/>
        <dbReference type="Rhea" id="RHEA-COMP:10685"/>
        <dbReference type="Rhea" id="RHEA-COMP:10686"/>
        <dbReference type="ChEBI" id="CHEBI:15378"/>
        <dbReference type="ChEBI" id="CHEBI:57692"/>
        <dbReference type="ChEBI" id="CHEBI:58307"/>
        <dbReference type="ChEBI" id="CHEBI:82815"/>
        <dbReference type="ChEBI" id="CHEBI:84994"/>
        <dbReference type="EC" id="1.3.99.41"/>
    </reaction>
    <physiologicalReaction direction="left-to-right" evidence="6">
        <dbReference type="Rhea" id="RHEA:52613"/>
    </physiologicalReaction>
</comment>
<dbReference type="InterPro" id="IPR046373">
    <property type="entry name" value="Acyl-CoA_Oxase/DH_mid-dom_sf"/>
</dbReference>
<feature type="domain" description="Acetyl-CoA dehydrogenase-like C-terminal" evidence="14">
    <location>
        <begin position="470"/>
        <end position="585"/>
    </location>
</feature>
<evidence type="ECO:0000256" key="7">
    <source>
        <dbReference type="ARBA" id="ARBA00058683"/>
    </source>
</evidence>
<name>A0A1N7ERU6_9GAMM</name>
<evidence type="ECO:0000256" key="2">
    <source>
        <dbReference type="ARBA" id="ARBA00009347"/>
    </source>
</evidence>
<evidence type="ECO:0000256" key="8">
    <source>
        <dbReference type="ARBA" id="ARBA00066694"/>
    </source>
</evidence>
<dbReference type="EMBL" id="FTNU01000007">
    <property type="protein sequence ID" value="SIR90790.1"/>
    <property type="molecule type" value="Genomic_DNA"/>
</dbReference>
<dbReference type="STRING" id="34061.B0189_05290"/>
<dbReference type="InterPro" id="IPR025878">
    <property type="entry name" value="Acyl-CoA_dh-like_C_dom"/>
</dbReference>
<dbReference type="InterPro" id="IPR009100">
    <property type="entry name" value="AcylCoA_DH/oxidase_NM_dom_sf"/>
</dbReference>
<evidence type="ECO:0000259" key="11">
    <source>
        <dbReference type="Pfam" id="PF00441"/>
    </source>
</evidence>
<dbReference type="InterPro" id="IPR009075">
    <property type="entry name" value="AcylCo_DH/oxidase_C"/>
</dbReference>
<organism evidence="15 16">
    <name type="scientific">Moraxella cuniculi DSM 21768</name>
    <dbReference type="NCBI Taxonomy" id="1122245"/>
    <lineage>
        <taxon>Bacteria</taxon>
        <taxon>Pseudomonadati</taxon>
        <taxon>Pseudomonadota</taxon>
        <taxon>Gammaproteobacteria</taxon>
        <taxon>Moraxellales</taxon>
        <taxon>Moraxellaceae</taxon>
        <taxon>Moraxella</taxon>
    </lineage>
</organism>
<proteinExistence type="inferred from homology"/>
<evidence type="ECO:0000256" key="10">
    <source>
        <dbReference type="RuleBase" id="RU362125"/>
    </source>
</evidence>
<dbReference type="GO" id="GO:0016627">
    <property type="term" value="F:oxidoreductase activity, acting on the CH-CH group of donors"/>
    <property type="evidence" value="ECO:0007669"/>
    <property type="project" value="InterPro"/>
</dbReference>
<evidence type="ECO:0000256" key="9">
    <source>
        <dbReference type="ARBA" id="ARBA00069043"/>
    </source>
</evidence>
<dbReference type="InterPro" id="IPR036250">
    <property type="entry name" value="AcylCo_DH-like_C"/>
</dbReference>
<dbReference type="Gene3D" id="1.10.540.10">
    <property type="entry name" value="Acyl-CoA dehydrogenase/oxidase, N-terminal domain"/>
    <property type="match status" value="1"/>
</dbReference>
<dbReference type="EC" id="1.3.99.41" evidence="8"/>
<keyword evidence="5 10" id="KW-0560">Oxidoreductase</keyword>
<comment type="function">
    <text evidence="7">Involved in the assimilation of dimethylsulphoniopropionate (DMSP), an important compound in the fixation of carbon in marine phytoplankton, by mediating the conversion of 3-(methylthio)propanoyl-CoA (MMPA-CoA) to 3-(methylthio)acryloyl-CoA (MTA-CoA).</text>
</comment>
<dbReference type="InterPro" id="IPR013786">
    <property type="entry name" value="AcylCoA_DH/ox_N"/>
</dbReference>
<evidence type="ECO:0000259" key="13">
    <source>
        <dbReference type="Pfam" id="PF02771"/>
    </source>
</evidence>
<dbReference type="Pfam" id="PF02770">
    <property type="entry name" value="Acyl-CoA_dh_M"/>
    <property type="match status" value="1"/>
</dbReference>
<dbReference type="RefSeq" id="WP_076555208.1">
    <property type="nucleotide sequence ID" value="NZ_FTNU01000007.1"/>
</dbReference>
<dbReference type="Proteomes" id="UP000187495">
    <property type="component" value="Unassembled WGS sequence"/>
</dbReference>
<dbReference type="SUPFAM" id="SSF56645">
    <property type="entry name" value="Acyl-CoA dehydrogenase NM domain-like"/>
    <property type="match status" value="1"/>
</dbReference>
<dbReference type="InterPro" id="IPR037069">
    <property type="entry name" value="AcylCoA_DH/ox_N_sf"/>
</dbReference>
<sequence length="592" mass="64117">MSLTYTAPLDEMRFTLSEVFDAKNFWQQHSQLNHVDMDTVEMILAEMSKFASTALLPINQSGDNEGASYLGEGKVATPAGFVDAYRQYAEAGWIGLGGDPEYGGQGMPKMVTMLAEEMLFTANQSFALYPNLTVGASLCLLAAASDEQKQQYLHKLYAGTWSGTMCLTEPHAGTDLGIIKTRATPNADGSYAITGTKIFITGGEHDLTENIVHLVLAKTPDAPAGTKGISLFIVPKFLVNDDGSLGERNAVSCGSIEHKMGIKASATCVLNFDGATGYLVGQENTGLATMFVMMNYERLTMGLQGLGASVLAYQNAARYASERLQGRADAGVANPDKPADPIICHADVRRMLLNAKTNSVAARTFAMYVAKQLDISKFADDADEVAAAKAKIALLTPIAKAFLTDKGFEAALDCQMVFGGHGYIKEWGMEQIVRDTRISQIYEGTNGIQSLDLLGRKVIKDEGRALFALLDEIRAELEGVPNHSIGTAMQQAVLEIDSLTKSLMQAVKSDANAISASSVSYLHAVGYLCYAYMYLLIVKACDGKTDEFYESRRQLAEYFVARVLPNLYTHSAMAKAGSSTLMAFDNEFFINH</sequence>
<dbReference type="SUPFAM" id="SSF47203">
    <property type="entry name" value="Acyl-CoA dehydrogenase C-terminal domain-like"/>
    <property type="match status" value="1"/>
</dbReference>
<comment type="cofactor">
    <cofactor evidence="1 10">
        <name>FAD</name>
        <dbReference type="ChEBI" id="CHEBI:57692"/>
    </cofactor>
</comment>
<evidence type="ECO:0000256" key="6">
    <source>
        <dbReference type="ARBA" id="ARBA00051388"/>
    </source>
</evidence>
<evidence type="ECO:0000313" key="16">
    <source>
        <dbReference type="Proteomes" id="UP000187495"/>
    </source>
</evidence>
<evidence type="ECO:0000256" key="4">
    <source>
        <dbReference type="ARBA" id="ARBA00022827"/>
    </source>
</evidence>
<dbReference type="Gene3D" id="1.20.140.10">
    <property type="entry name" value="Butyryl-CoA Dehydrogenase, subunit A, domain 3"/>
    <property type="match status" value="1"/>
</dbReference>
<dbReference type="Gene3D" id="2.40.110.10">
    <property type="entry name" value="Butyryl-CoA Dehydrogenase, subunit A, domain 2"/>
    <property type="match status" value="1"/>
</dbReference>
<dbReference type="PANTHER" id="PTHR42803">
    <property type="entry name" value="ACYL-COA DEHYDROGENASE"/>
    <property type="match status" value="1"/>
</dbReference>
<keyword evidence="3 10" id="KW-0285">Flavoprotein</keyword>
<evidence type="ECO:0000313" key="15">
    <source>
        <dbReference type="EMBL" id="SIR90790.1"/>
    </source>
</evidence>
<dbReference type="FunFam" id="2.40.110.10:FF:000031">
    <property type="entry name" value="Acyl-CoA dehydrogenase, putative"/>
    <property type="match status" value="1"/>
</dbReference>
<dbReference type="Pfam" id="PF00441">
    <property type="entry name" value="Acyl-CoA_dh_1"/>
    <property type="match status" value="1"/>
</dbReference>
<dbReference type="AlphaFoldDB" id="A0A1N7ERU6"/>
<dbReference type="InterPro" id="IPR006091">
    <property type="entry name" value="Acyl-CoA_Oxase/DH_mid-dom"/>
</dbReference>
<gene>
    <name evidence="15" type="ORF">SAMN02745664_10720</name>
</gene>
<feature type="domain" description="Acyl-CoA dehydrogenase/oxidase N-terminal" evidence="13">
    <location>
        <begin position="40"/>
        <end position="159"/>
    </location>
</feature>
<dbReference type="InterPro" id="IPR052166">
    <property type="entry name" value="Diverse_Acyl-CoA_DH"/>
</dbReference>
<protein>
    <recommendedName>
        <fullName evidence="9">3-methylmercaptopropionyl-CoA dehydrogenase</fullName>
        <ecNumber evidence="8">1.3.99.41</ecNumber>
    </recommendedName>
</protein>
<dbReference type="PANTHER" id="PTHR42803:SF1">
    <property type="entry name" value="BROAD-SPECIFICITY LINEAR ACYL-COA DEHYDROGENASE FADE5"/>
    <property type="match status" value="1"/>
</dbReference>
<dbReference type="GO" id="GO:0050660">
    <property type="term" value="F:flavin adenine dinucleotide binding"/>
    <property type="evidence" value="ECO:0007669"/>
    <property type="project" value="InterPro"/>
</dbReference>
<feature type="domain" description="Acyl-CoA oxidase/dehydrogenase middle" evidence="12">
    <location>
        <begin position="165"/>
        <end position="273"/>
    </location>
</feature>
<reference evidence="16" key="1">
    <citation type="submission" date="2017-01" db="EMBL/GenBank/DDBJ databases">
        <authorList>
            <person name="Varghese N."/>
            <person name="Submissions S."/>
        </authorList>
    </citation>
    <scope>NUCLEOTIDE SEQUENCE [LARGE SCALE GENOMIC DNA]</scope>
    <source>
        <strain evidence="16">DSM 21768</strain>
    </source>
</reference>
<keyword evidence="4 10" id="KW-0274">FAD</keyword>
<dbReference type="Pfam" id="PF02771">
    <property type="entry name" value="Acyl-CoA_dh_N"/>
    <property type="match status" value="1"/>
</dbReference>
<evidence type="ECO:0000259" key="12">
    <source>
        <dbReference type="Pfam" id="PF02770"/>
    </source>
</evidence>
<evidence type="ECO:0000256" key="3">
    <source>
        <dbReference type="ARBA" id="ARBA00022630"/>
    </source>
</evidence>
<comment type="similarity">
    <text evidence="2 10">Belongs to the acyl-CoA dehydrogenase family.</text>
</comment>
<evidence type="ECO:0000256" key="1">
    <source>
        <dbReference type="ARBA" id="ARBA00001974"/>
    </source>
</evidence>
<dbReference type="Pfam" id="PF12806">
    <property type="entry name" value="Acyl-CoA_dh_C"/>
    <property type="match status" value="1"/>
</dbReference>
<evidence type="ECO:0000256" key="5">
    <source>
        <dbReference type="ARBA" id="ARBA00023002"/>
    </source>
</evidence>